<name>A0A8E2J8Y9_9PEZI</name>
<dbReference type="EMBL" id="KV745691">
    <property type="protein sequence ID" value="OCK73667.1"/>
    <property type="molecule type" value="Genomic_DNA"/>
</dbReference>
<dbReference type="Gene3D" id="3.40.50.1010">
    <property type="entry name" value="5'-nuclease"/>
    <property type="match status" value="1"/>
</dbReference>
<accession>A0A8E2J8Y9</accession>
<dbReference type="PANTHER" id="PTHR15665:SF1">
    <property type="entry name" value="PROTEIN ASTEROID HOMOLOG 1"/>
    <property type="match status" value="1"/>
</dbReference>
<dbReference type="InterPro" id="IPR029060">
    <property type="entry name" value="PIN-like_dom_sf"/>
</dbReference>
<reference evidence="3 4" key="1">
    <citation type="journal article" date="2016" name="Nat. Commun.">
        <title>Ectomycorrhizal ecology is imprinted in the genome of the dominant symbiotic fungus Cenococcum geophilum.</title>
        <authorList>
            <consortium name="DOE Joint Genome Institute"/>
            <person name="Peter M."/>
            <person name="Kohler A."/>
            <person name="Ohm R.A."/>
            <person name="Kuo A."/>
            <person name="Krutzmann J."/>
            <person name="Morin E."/>
            <person name="Arend M."/>
            <person name="Barry K.W."/>
            <person name="Binder M."/>
            <person name="Choi C."/>
            <person name="Clum A."/>
            <person name="Copeland A."/>
            <person name="Grisel N."/>
            <person name="Haridas S."/>
            <person name="Kipfer T."/>
            <person name="LaButti K."/>
            <person name="Lindquist E."/>
            <person name="Lipzen A."/>
            <person name="Maire R."/>
            <person name="Meier B."/>
            <person name="Mihaltcheva S."/>
            <person name="Molinier V."/>
            <person name="Murat C."/>
            <person name="Poggeler S."/>
            <person name="Quandt C.A."/>
            <person name="Sperisen C."/>
            <person name="Tritt A."/>
            <person name="Tisserant E."/>
            <person name="Crous P.W."/>
            <person name="Henrissat B."/>
            <person name="Nehls U."/>
            <person name="Egli S."/>
            <person name="Spatafora J.W."/>
            <person name="Grigoriev I.V."/>
            <person name="Martin F.M."/>
        </authorList>
    </citation>
    <scope>NUCLEOTIDE SEQUENCE [LARGE SCALE GENOMIC DNA]</scope>
    <source>
        <strain evidence="3 4">CBS 459.81</strain>
    </source>
</reference>
<evidence type="ECO:0000256" key="1">
    <source>
        <dbReference type="ARBA" id="ARBA00007398"/>
    </source>
</evidence>
<gene>
    <name evidence="3" type="ORF">K432DRAFT_312287</name>
</gene>
<dbReference type="InterPro" id="IPR039436">
    <property type="entry name" value="Asteroid_dom"/>
</dbReference>
<evidence type="ECO:0000313" key="3">
    <source>
        <dbReference type="EMBL" id="OCK73667.1"/>
    </source>
</evidence>
<dbReference type="Pfam" id="PF12813">
    <property type="entry name" value="XPG_I_2"/>
    <property type="match status" value="1"/>
</dbReference>
<protein>
    <recommendedName>
        <fullName evidence="2">Asteroid domain-containing protein</fullName>
    </recommendedName>
</protein>
<evidence type="ECO:0000259" key="2">
    <source>
        <dbReference type="Pfam" id="PF12813"/>
    </source>
</evidence>
<dbReference type="PANTHER" id="PTHR15665">
    <property type="entry name" value="ASTEROID PROTEIN"/>
    <property type="match status" value="1"/>
</dbReference>
<organism evidence="3 4">
    <name type="scientific">Lepidopterella palustris CBS 459.81</name>
    <dbReference type="NCBI Taxonomy" id="1314670"/>
    <lineage>
        <taxon>Eukaryota</taxon>
        <taxon>Fungi</taxon>
        <taxon>Dikarya</taxon>
        <taxon>Ascomycota</taxon>
        <taxon>Pezizomycotina</taxon>
        <taxon>Dothideomycetes</taxon>
        <taxon>Pleosporomycetidae</taxon>
        <taxon>Mytilinidiales</taxon>
        <taxon>Argynnaceae</taxon>
        <taxon>Lepidopterella</taxon>
    </lineage>
</organism>
<proteinExistence type="inferred from homology"/>
<dbReference type="InterPro" id="IPR026832">
    <property type="entry name" value="Asteroid"/>
</dbReference>
<evidence type="ECO:0000313" key="4">
    <source>
        <dbReference type="Proteomes" id="UP000250266"/>
    </source>
</evidence>
<feature type="domain" description="Asteroid" evidence="2">
    <location>
        <begin position="129"/>
        <end position="383"/>
    </location>
</feature>
<dbReference type="OrthoDB" id="5297549at2759"/>
<sequence length="602" mass="67011">MGIPRLTSSLEPFAERIQFSSNDSGAPKSAVIDGPGLAFHICNQSLGYRTDLARASPSYAELSSRVVQWVRQLQQTGPRIDAIYFDGVLPKFKKAERLSRLQSSLTKLQKFRSNHSFEPNPAVLGSLNTPFLVPTIIEALLASEFCDKTTVVPGEADSWCAHHAKRFGSVVFTNDSDLFAYDLGPRGSVMLFQDRQFSSSCDGPDVTATRLIGLRFRPAAIAKRLGLKSILPLAYVMTQDFYKSFNEHVDAARKLITDGTNTDFAIFSEQFSFPPAQQYCLTGLNENDASSLQHSLGILDPRISEFVHQALSASSIPDEDAQPMTLDMYLPFLIEDPIRASAWNYGSEIRRLGYSIITPTTNHPTTIAEFSRRGERITERQFSLHPTSTTLSTCIHQSNTLQTWITTFSSLPPALSWRLFAIYLILQDLIPKRNPPFHRNHIKQALTNSTPGKDWDSIHFAAQLQAVLYSLRMLHQITSICLAASQKFRSPEFVNTVPASQQFKSLEFVNTVTSLHECLRTLPPLTELFPMKVQDTGAAAIEDEEMMAVAITKMYGLLGVEEPVLAPDTKKKRKAKAGGKENRSPALSLKKPLNIYSILSES</sequence>
<dbReference type="CDD" id="cd18675">
    <property type="entry name" value="PIN_SpAst1-like"/>
    <property type="match status" value="1"/>
</dbReference>
<dbReference type="Proteomes" id="UP000250266">
    <property type="component" value="Unassembled WGS sequence"/>
</dbReference>
<comment type="similarity">
    <text evidence="1">Belongs to the asteroid family.</text>
</comment>
<dbReference type="AlphaFoldDB" id="A0A8E2J8Y9"/>
<keyword evidence="4" id="KW-1185">Reference proteome</keyword>
<dbReference type="SUPFAM" id="SSF88723">
    <property type="entry name" value="PIN domain-like"/>
    <property type="match status" value="1"/>
</dbReference>